<feature type="domain" description="DprA winged helix" evidence="4">
    <location>
        <begin position="319"/>
        <end position="378"/>
    </location>
</feature>
<dbReference type="Pfam" id="PF02481">
    <property type="entry name" value="DNA_processg_A"/>
    <property type="match status" value="1"/>
</dbReference>
<dbReference type="OrthoDB" id="9785707at2"/>
<evidence type="ECO:0000313" key="5">
    <source>
        <dbReference type="EMBL" id="PVH28988.1"/>
    </source>
</evidence>
<dbReference type="Pfam" id="PF21102">
    <property type="entry name" value="DprA_N"/>
    <property type="match status" value="1"/>
</dbReference>
<dbReference type="PANTHER" id="PTHR43022">
    <property type="entry name" value="PROTEIN SMF"/>
    <property type="match status" value="1"/>
</dbReference>
<dbReference type="GO" id="GO:0009294">
    <property type="term" value="P:DNA-mediated transformation"/>
    <property type="evidence" value="ECO:0007669"/>
    <property type="project" value="InterPro"/>
</dbReference>
<feature type="compositionally biased region" description="Polar residues" evidence="2">
    <location>
        <begin position="300"/>
        <end position="315"/>
    </location>
</feature>
<dbReference type="EMBL" id="QDKM01000003">
    <property type="protein sequence ID" value="PVH28988.1"/>
    <property type="molecule type" value="Genomic_DNA"/>
</dbReference>
<feature type="region of interest" description="Disordered" evidence="2">
    <location>
        <begin position="300"/>
        <end position="325"/>
    </location>
</feature>
<comment type="similarity">
    <text evidence="1">Belongs to the DprA/Smf family.</text>
</comment>
<organism evidence="5 6">
    <name type="scientific">Pararhodobacter oceanensis</name>
    <dbReference type="NCBI Taxonomy" id="2172121"/>
    <lineage>
        <taxon>Bacteria</taxon>
        <taxon>Pseudomonadati</taxon>
        <taxon>Pseudomonadota</taxon>
        <taxon>Alphaproteobacteria</taxon>
        <taxon>Rhodobacterales</taxon>
        <taxon>Paracoccaceae</taxon>
        <taxon>Pararhodobacter</taxon>
    </lineage>
</organism>
<dbReference type="SUPFAM" id="SSF102405">
    <property type="entry name" value="MCP/YpsA-like"/>
    <property type="match status" value="1"/>
</dbReference>
<name>A0A2T8HU81_9RHOB</name>
<keyword evidence="6" id="KW-1185">Reference proteome</keyword>
<comment type="caution">
    <text evidence="5">The sequence shown here is derived from an EMBL/GenBank/DDBJ whole genome shotgun (WGS) entry which is preliminary data.</text>
</comment>
<accession>A0A2T8HU81</accession>
<feature type="domain" description="Smf/DprA SLOG" evidence="3">
    <location>
        <begin position="89"/>
        <end position="295"/>
    </location>
</feature>
<dbReference type="InterPro" id="IPR003488">
    <property type="entry name" value="DprA"/>
</dbReference>
<evidence type="ECO:0000259" key="4">
    <source>
        <dbReference type="Pfam" id="PF17782"/>
    </source>
</evidence>
<dbReference type="Gene3D" id="1.10.10.10">
    <property type="entry name" value="Winged helix-like DNA-binding domain superfamily/Winged helix DNA-binding domain"/>
    <property type="match status" value="1"/>
</dbReference>
<dbReference type="PANTHER" id="PTHR43022:SF1">
    <property type="entry name" value="PROTEIN SMF"/>
    <property type="match status" value="1"/>
</dbReference>
<dbReference type="Pfam" id="PF17782">
    <property type="entry name" value="WHD_DprA"/>
    <property type="match status" value="1"/>
</dbReference>
<dbReference type="InterPro" id="IPR041614">
    <property type="entry name" value="DprA_WH"/>
</dbReference>
<dbReference type="InterPro" id="IPR036388">
    <property type="entry name" value="WH-like_DNA-bd_sf"/>
</dbReference>
<dbReference type="Proteomes" id="UP000245911">
    <property type="component" value="Unassembled WGS sequence"/>
</dbReference>
<gene>
    <name evidence="5" type="primary">dprA</name>
    <name evidence="5" type="ORF">DDE20_08100</name>
</gene>
<dbReference type="AlphaFoldDB" id="A0A2T8HU81"/>
<evidence type="ECO:0000256" key="2">
    <source>
        <dbReference type="SAM" id="MobiDB-lite"/>
    </source>
</evidence>
<dbReference type="NCBIfam" id="TIGR00732">
    <property type="entry name" value="dprA"/>
    <property type="match status" value="1"/>
</dbReference>
<evidence type="ECO:0000259" key="3">
    <source>
        <dbReference type="Pfam" id="PF02481"/>
    </source>
</evidence>
<protein>
    <submittedName>
        <fullName evidence="5">DNA-protecting protein DprA</fullName>
    </submittedName>
</protein>
<reference evidence="5 6" key="1">
    <citation type="submission" date="2018-04" db="EMBL/GenBank/DDBJ databases">
        <title>Pararhodobacter oceanense sp. nov., isolated from marine intertidal sediment.</title>
        <authorList>
            <person name="Wang X.-L."/>
            <person name="Du Z.-J."/>
        </authorList>
    </citation>
    <scope>NUCLEOTIDE SEQUENCE [LARGE SCALE GENOMIC DNA]</scope>
    <source>
        <strain evidence="5 6">AM505</strain>
    </source>
</reference>
<proteinExistence type="inferred from homology"/>
<evidence type="ECO:0000256" key="1">
    <source>
        <dbReference type="ARBA" id="ARBA00006525"/>
    </source>
</evidence>
<evidence type="ECO:0000313" key="6">
    <source>
        <dbReference type="Proteomes" id="UP000245911"/>
    </source>
</evidence>
<dbReference type="RefSeq" id="WP_116557983.1">
    <property type="nucleotide sequence ID" value="NZ_QDKM01000003.1"/>
</dbReference>
<dbReference type="InterPro" id="IPR057666">
    <property type="entry name" value="DrpA_SLOG"/>
</dbReference>
<sequence length="383" mass="40191">MDGNKLSSPRPFTPPTTEEDRLLWLRLIRSRRVGPATFFRLFTEHGSAAAAFEALPGIARASGLSDYTPCTHKAAERELSLGRSKGAHLLCLGDPDYPAALAALSDPPPVLWVMGQLRLLEQPAVALVGARNASSLGLRTARKLAEGLGFHGFTTVSGLARGIDAAAHGASLKSGTVAVMAGGVDMIYPQENAPLAAAIADQGLRISEQPIGLQAQARHFPRRNRLISGLARAVIVIEAAEGSGSLITARDALDQGREVLAVPGHPLDARAAGCNQLIRGGAVLVRDVADVIEALENSVAPRTQPSADLSDTPQHAPQRPPAKPLDTLSLHRMILDSLGPAPVAEDQLLRDLGQPGATVAAALLFLELDGRVLRQPGGLLSRA</sequence>
<dbReference type="Gene3D" id="3.40.50.450">
    <property type="match status" value="1"/>
</dbReference>